<evidence type="ECO:0000256" key="1">
    <source>
        <dbReference type="ARBA" id="ARBA00009083"/>
    </source>
</evidence>
<organism evidence="5 6">
    <name type="scientific">Dillenia turbinata</name>
    <dbReference type="NCBI Taxonomy" id="194707"/>
    <lineage>
        <taxon>Eukaryota</taxon>
        <taxon>Viridiplantae</taxon>
        <taxon>Streptophyta</taxon>
        <taxon>Embryophyta</taxon>
        <taxon>Tracheophyta</taxon>
        <taxon>Spermatophyta</taxon>
        <taxon>Magnoliopsida</taxon>
        <taxon>eudicotyledons</taxon>
        <taxon>Gunneridae</taxon>
        <taxon>Pentapetalae</taxon>
        <taxon>Dilleniales</taxon>
        <taxon>Dilleniaceae</taxon>
        <taxon>Dillenia</taxon>
    </lineage>
</organism>
<keyword evidence="2 5" id="KW-0689">Ribosomal protein</keyword>
<name>A0AAN8UVQ8_9MAGN</name>
<dbReference type="PANTHER" id="PTHR12010:SF22">
    <property type="entry name" value="SMALL RIBOSOMAL SUBUNIT PROTEIN US14Z_US14Y_US14X"/>
    <property type="match status" value="1"/>
</dbReference>
<evidence type="ECO:0000256" key="3">
    <source>
        <dbReference type="ARBA" id="ARBA00023274"/>
    </source>
</evidence>
<dbReference type="GO" id="GO:0008270">
    <property type="term" value="F:zinc ion binding"/>
    <property type="evidence" value="ECO:0007669"/>
    <property type="project" value="InterPro"/>
</dbReference>
<keyword evidence="6" id="KW-1185">Reference proteome</keyword>
<feature type="region of interest" description="Disordered" evidence="4">
    <location>
        <begin position="99"/>
        <end position="141"/>
    </location>
</feature>
<feature type="compositionally biased region" description="Low complexity" evidence="4">
    <location>
        <begin position="124"/>
        <end position="141"/>
    </location>
</feature>
<dbReference type="GO" id="GO:0022627">
    <property type="term" value="C:cytosolic small ribosomal subunit"/>
    <property type="evidence" value="ECO:0007669"/>
    <property type="project" value="TreeGrafter"/>
</dbReference>
<dbReference type="Pfam" id="PF00253">
    <property type="entry name" value="Ribosomal_S14"/>
    <property type="match status" value="1"/>
</dbReference>
<dbReference type="AlphaFoldDB" id="A0AAN8UVQ8"/>
<dbReference type="Proteomes" id="UP001370490">
    <property type="component" value="Unassembled WGS sequence"/>
</dbReference>
<evidence type="ECO:0000313" key="6">
    <source>
        <dbReference type="Proteomes" id="UP001370490"/>
    </source>
</evidence>
<evidence type="ECO:0000256" key="4">
    <source>
        <dbReference type="SAM" id="MobiDB-lite"/>
    </source>
</evidence>
<evidence type="ECO:0000313" key="5">
    <source>
        <dbReference type="EMBL" id="KAK6916347.1"/>
    </source>
</evidence>
<keyword evidence="3" id="KW-0687">Ribonucleoprotein</keyword>
<comment type="similarity">
    <text evidence="1">Belongs to the universal ribosomal protein uS14 family.</text>
</comment>
<dbReference type="GO" id="GO:0002181">
    <property type="term" value="P:cytoplasmic translation"/>
    <property type="evidence" value="ECO:0007669"/>
    <property type="project" value="TreeGrafter"/>
</dbReference>
<dbReference type="PANTHER" id="PTHR12010">
    <property type="entry name" value="40S RIBOSOMAL PROTEIN S29"/>
    <property type="match status" value="1"/>
</dbReference>
<comment type="caution">
    <text evidence="5">The sequence shown here is derived from an EMBL/GenBank/DDBJ whole genome shotgun (WGS) entry which is preliminary data.</text>
</comment>
<dbReference type="InterPro" id="IPR043140">
    <property type="entry name" value="Ribosomal_uS14_sf"/>
</dbReference>
<protein>
    <submittedName>
        <fullName evidence="5">Ribosomal protein S14</fullName>
    </submittedName>
</protein>
<dbReference type="FunFam" id="4.10.830.10:FF:000002">
    <property type="entry name" value="40S ribosomal protein S29"/>
    <property type="match status" value="1"/>
</dbReference>
<reference evidence="5 6" key="1">
    <citation type="submission" date="2023-12" db="EMBL/GenBank/DDBJ databases">
        <title>A high-quality genome assembly for Dillenia turbinata (Dilleniales).</title>
        <authorList>
            <person name="Chanderbali A."/>
        </authorList>
    </citation>
    <scope>NUCLEOTIDE SEQUENCE [LARGE SCALE GENOMIC DNA]</scope>
    <source>
        <strain evidence="5">LSX21</strain>
        <tissue evidence="5">Leaf</tissue>
    </source>
</reference>
<dbReference type="InterPro" id="IPR001209">
    <property type="entry name" value="Ribosomal_uS14"/>
</dbReference>
<proteinExistence type="inferred from homology"/>
<dbReference type="EMBL" id="JBAMMX010000024">
    <property type="protein sequence ID" value="KAK6916347.1"/>
    <property type="molecule type" value="Genomic_DNA"/>
</dbReference>
<dbReference type="Gene3D" id="4.10.830.10">
    <property type="entry name" value="30s Ribosomal Protein S14, Chain N"/>
    <property type="match status" value="1"/>
</dbReference>
<accession>A0AAN8UVQ8</accession>
<sequence length="141" mass="15200">MAMYDAFGIRVCGNPHAIIRKYGLMCCRQCFRSNAKEIGFIKLPQLFLSLYLLSLQVPLLLGPKDNPTSAGAVARRPKGRSSTDGIVLEDYHQIEPAPSTRAAITSGPIEHGTPIIPYIPRTAPPNVSKSSASPSPAKSPK</sequence>
<dbReference type="GO" id="GO:0003735">
    <property type="term" value="F:structural constituent of ribosome"/>
    <property type="evidence" value="ECO:0007669"/>
    <property type="project" value="InterPro"/>
</dbReference>
<evidence type="ECO:0000256" key="2">
    <source>
        <dbReference type="ARBA" id="ARBA00022980"/>
    </source>
</evidence>
<gene>
    <name evidence="5" type="ORF">RJ641_019208</name>
</gene>
<dbReference type="InterPro" id="IPR039744">
    <property type="entry name" value="RIbosomal_uS14_euk_arc"/>
</dbReference>